<comment type="caution">
    <text evidence="1">The sequence shown here is derived from an EMBL/GenBank/DDBJ whole genome shotgun (WGS) entry which is preliminary data.</text>
</comment>
<evidence type="ECO:0000313" key="1">
    <source>
        <dbReference type="EMBL" id="GGQ27395.1"/>
    </source>
</evidence>
<name>A0A918B5D8_9ACTN</name>
<dbReference type="InterPro" id="IPR036390">
    <property type="entry name" value="WH_DNA-bd_sf"/>
</dbReference>
<reference evidence="1" key="2">
    <citation type="submission" date="2020-09" db="EMBL/GenBank/DDBJ databases">
        <authorList>
            <person name="Sun Q."/>
            <person name="Ohkuma M."/>
        </authorList>
    </citation>
    <scope>NUCLEOTIDE SEQUENCE</scope>
    <source>
        <strain evidence="1">JCM 4335</strain>
    </source>
</reference>
<dbReference type="InterPro" id="IPR036388">
    <property type="entry name" value="WH-like_DNA-bd_sf"/>
</dbReference>
<dbReference type="Gene3D" id="1.10.10.10">
    <property type="entry name" value="Winged helix-like DNA-binding domain superfamily/Winged helix DNA-binding domain"/>
    <property type="match status" value="1"/>
</dbReference>
<evidence type="ECO:0008006" key="3">
    <source>
        <dbReference type="Google" id="ProtNLM"/>
    </source>
</evidence>
<dbReference type="AlphaFoldDB" id="A0A918B5D8"/>
<dbReference type="SUPFAM" id="SSF46785">
    <property type="entry name" value="Winged helix' DNA-binding domain"/>
    <property type="match status" value="1"/>
</dbReference>
<dbReference type="Proteomes" id="UP000654123">
    <property type="component" value="Unassembled WGS sequence"/>
</dbReference>
<dbReference type="EMBL" id="BMSV01000012">
    <property type="protein sequence ID" value="GGQ27395.1"/>
    <property type="molecule type" value="Genomic_DNA"/>
</dbReference>
<proteinExistence type="predicted"/>
<reference evidence="1" key="1">
    <citation type="journal article" date="2014" name="Int. J. Syst. Evol. Microbiol.">
        <title>Complete genome sequence of Corynebacterium casei LMG S-19264T (=DSM 44701T), isolated from a smear-ripened cheese.</title>
        <authorList>
            <consortium name="US DOE Joint Genome Institute (JGI-PGF)"/>
            <person name="Walter F."/>
            <person name="Albersmeier A."/>
            <person name="Kalinowski J."/>
            <person name="Ruckert C."/>
        </authorList>
    </citation>
    <scope>NUCLEOTIDE SEQUENCE</scope>
    <source>
        <strain evidence="1">JCM 4335</strain>
    </source>
</reference>
<gene>
    <name evidence="1" type="ORF">GCM10010249_52680</name>
</gene>
<keyword evidence="2" id="KW-1185">Reference proteome</keyword>
<protein>
    <recommendedName>
        <fullName evidence="3">Transcriptional regulator</fullName>
    </recommendedName>
</protein>
<sequence>MALTVGVIGPEDLVDRVVAVGGEAGSARLRALPYRHEDETPDVVRDAGPRVDALLFTGVVPYTLAAGAGLVDRPAMYVPYSGATLLRALVELLRLGHDVSRISIDTLGRADVTETLVEARLPTDHVRVLPYRPGLTSQDLVDFHLAAHDRHRTTVALTCLGSAYHQLEHRLPAVRLAPSRHSIRATLQALVLATTGAHSGDAQVALGIVDLPAADEELAADLAVLGGSLAGLPDGSRLAVTTRGALEKATDQFTRLPFLDGLAARHGSAHVGFGLGRTAAEAEALARRAVNRARSVGPVAGVVCMKDDVDIVIAHDTEGDVRPAAEESTGLLARRAGLNPQTLERLRELVAAEEEPGITAHRVAEHLDVQQRTARRILKRLERAGVAVPVGSRQEGRTGRPPIVYRVRL</sequence>
<dbReference type="RefSeq" id="WP_189537637.1">
    <property type="nucleotide sequence ID" value="NZ_BMSV01000012.1"/>
</dbReference>
<accession>A0A918B5D8</accession>
<evidence type="ECO:0000313" key="2">
    <source>
        <dbReference type="Proteomes" id="UP000654123"/>
    </source>
</evidence>
<organism evidence="1 2">
    <name type="scientific">Streptomyces roseolilacinus</name>
    <dbReference type="NCBI Taxonomy" id="66904"/>
    <lineage>
        <taxon>Bacteria</taxon>
        <taxon>Bacillati</taxon>
        <taxon>Actinomycetota</taxon>
        <taxon>Actinomycetes</taxon>
        <taxon>Kitasatosporales</taxon>
        <taxon>Streptomycetaceae</taxon>
        <taxon>Streptomyces</taxon>
    </lineage>
</organism>